<evidence type="ECO:0000313" key="1">
    <source>
        <dbReference type="EMBL" id="VFQ65032.1"/>
    </source>
</evidence>
<protein>
    <submittedName>
        <fullName evidence="1">Uncharacterized protein</fullName>
    </submittedName>
</protein>
<keyword evidence="2" id="KW-1185">Reference proteome</keyword>
<organism evidence="1 2">
    <name type="scientific">Cuscuta campestris</name>
    <dbReference type="NCBI Taxonomy" id="132261"/>
    <lineage>
        <taxon>Eukaryota</taxon>
        <taxon>Viridiplantae</taxon>
        <taxon>Streptophyta</taxon>
        <taxon>Embryophyta</taxon>
        <taxon>Tracheophyta</taxon>
        <taxon>Spermatophyta</taxon>
        <taxon>Magnoliopsida</taxon>
        <taxon>eudicotyledons</taxon>
        <taxon>Gunneridae</taxon>
        <taxon>Pentapetalae</taxon>
        <taxon>asterids</taxon>
        <taxon>lamiids</taxon>
        <taxon>Solanales</taxon>
        <taxon>Convolvulaceae</taxon>
        <taxon>Cuscuteae</taxon>
        <taxon>Cuscuta</taxon>
        <taxon>Cuscuta subgen. Grammica</taxon>
        <taxon>Cuscuta sect. Cleistogrammica</taxon>
    </lineage>
</organism>
<accession>A0A484KSP0</accession>
<dbReference type="AlphaFoldDB" id="A0A484KSP0"/>
<dbReference type="EMBL" id="OOIL02000450">
    <property type="protein sequence ID" value="VFQ65032.1"/>
    <property type="molecule type" value="Genomic_DNA"/>
</dbReference>
<evidence type="ECO:0000313" key="2">
    <source>
        <dbReference type="Proteomes" id="UP000595140"/>
    </source>
</evidence>
<reference evidence="1 2" key="1">
    <citation type="submission" date="2018-04" db="EMBL/GenBank/DDBJ databases">
        <authorList>
            <person name="Vogel A."/>
        </authorList>
    </citation>
    <scope>NUCLEOTIDE SEQUENCE [LARGE SCALE GENOMIC DNA]</scope>
</reference>
<sequence>MLTADDSRWTLPSPFGDPCRGAPCLNREGSQLHPILAGRISVAVAFNSPAVVAARPAPSRRSRICHRHWNSALQLQPKSEVVAAMVSGPLTIV</sequence>
<dbReference type="Proteomes" id="UP000595140">
    <property type="component" value="Unassembled WGS sequence"/>
</dbReference>
<name>A0A484KSP0_9ASTE</name>
<gene>
    <name evidence="1" type="ORF">CCAM_LOCUS6808</name>
</gene>
<proteinExistence type="predicted"/>